<dbReference type="Proteomes" id="UP001174909">
    <property type="component" value="Unassembled WGS sequence"/>
</dbReference>
<evidence type="ECO:0000313" key="2">
    <source>
        <dbReference type="Proteomes" id="UP001174909"/>
    </source>
</evidence>
<sequence length="79" mass="8741">STNYNVCAALSEYSRLSVTLQYQRENDSLHTNLTLLVMIAEKLLIDTCEYTAEASSSINCSSISSISQHCLYSINVDPC</sequence>
<feature type="non-terminal residue" evidence="1">
    <location>
        <position position="1"/>
    </location>
</feature>
<accession>A0AA35WBT0</accession>
<comment type="caution">
    <text evidence="1">The sequence shown here is derived from an EMBL/GenBank/DDBJ whole genome shotgun (WGS) entry which is preliminary data.</text>
</comment>
<dbReference type="EMBL" id="CASHTH010001388">
    <property type="protein sequence ID" value="CAI8014709.1"/>
    <property type="molecule type" value="Genomic_DNA"/>
</dbReference>
<gene>
    <name evidence="1" type="ORF">GBAR_LOCUS9185</name>
</gene>
<dbReference type="AlphaFoldDB" id="A0AA35WBT0"/>
<evidence type="ECO:0000313" key="1">
    <source>
        <dbReference type="EMBL" id="CAI8014709.1"/>
    </source>
</evidence>
<reference evidence="1" key="1">
    <citation type="submission" date="2023-03" db="EMBL/GenBank/DDBJ databases">
        <authorList>
            <person name="Steffen K."/>
            <person name="Cardenas P."/>
        </authorList>
    </citation>
    <scope>NUCLEOTIDE SEQUENCE</scope>
</reference>
<proteinExistence type="predicted"/>
<feature type="non-terminal residue" evidence="1">
    <location>
        <position position="79"/>
    </location>
</feature>
<protein>
    <submittedName>
        <fullName evidence="1">Uncharacterized protein</fullName>
    </submittedName>
</protein>
<name>A0AA35WBT0_GEOBA</name>
<organism evidence="1 2">
    <name type="scientific">Geodia barretti</name>
    <name type="common">Barrett's horny sponge</name>
    <dbReference type="NCBI Taxonomy" id="519541"/>
    <lineage>
        <taxon>Eukaryota</taxon>
        <taxon>Metazoa</taxon>
        <taxon>Porifera</taxon>
        <taxon>Demospongiae</taxon>
        <taxon>Heteroscleromorpha</taxon>
        <taxon>Tetractinellida</taxon>
        <taxon>Astrophorina</taxon>
        <taxon>Geodiidae</taxon>
        <taxon>Geodia</taxon>
    </lineage>
</organism>
<keyword evidence="2" id="KW-1185">Reference proteome</keyword>